<dbReference type="GO" id="GO:0006412">
    <property type="term" value="P:translation"/>
    <property type="evidence" value="ECO:0007669"/>
    <property type="project" value="TreeGrafter"/>
</dbReference>
<dbReference type="FunFam" id="3.30.300.70:FF:000001">
    <property type="entry name" value="Ribosome maturation factor RimP"/>
    <property type="match status" value="1"/>
</dbReference>
<dbReference type="SUPFAM" id="SSF74942">
    <property type="entry name" value="YhbC-like, C-terminal domain"/>
    <property type="match status" value="1"/>
</dbReference>
<dbReference type="InterPro" id="IPR003728">
    <property type="entry name" value="Ribosome_maturation_RimP"/>
</dbReference>
<dbReference type="GO" id="GO:0000028">
    <property type="term" value="P:ribosomal small subunit assembly"/>
    <property type="evidence" value="ECO:0007669"/>
    <property type="project" value="TreeGrafter"/>
</dbReference>
<evidence type="ECO:0000259" key="4">
    <source>
        <dbReference type="Pfam" id="PF02576"/>
    </source>
</evidence>
<sequence>MSLLDEIKTMITPLLEQHDCYLDDLEYVKEQGEWYLRIYVDKNNGSLDMDTCVAVSEDISAKLDEVDPIEGEYYLEVSSPGAERPLKSYEQVEKAVGQYVCIWPKEPVDGFDEIYGTILDCQDGCIHLEYLVKNIKKKCQINYENIESIRLAVKF</sequence>
<keyword evidence="1 3" id="KW-0963">Cytoplasm</keyword>
<dbReference type="Gene3D" id="2.30.30.180">
    <property type="entry name" value="Ribosome maturation factor RimP, C-terminal domain"/>
    <property type="match status" value="1"/>
</dbReference>
<evidence type="ECO:0000259" key="5">
    <source>
        <dbReference type="Pfam" id="PF17384"/>
    </source>
</evidence>
<dbReference type="InterPro" id="IPR028989">
    <property type="entry name" value="RimP_N"/>
</dbReference>
<dbReference type="EMBL" id="DVMJ01000095">
    <property type="protein sequence ID" value="HIU14532.1"/>
    <property type="molecule type" value="Genomic_DNA"/>
</dbReference>
<comment type="subcellular location">
    <subcellularLocation>
        <location evidence="3">Cytoplasm</location>
    </subcellularLocation>
</comment>
<dbReference type="HAMAP" id="MF_01077">
    <property type="entry name" value="RimP"/>
    <property type="match status" value="1"/>
</dbReference>
<dbReference type="Gene3D" id="3.30.300.70">
    <property type="entry name" value="RimP-like superfamily, N-terminal"/>
    <property type="match status" value="1"/>
</dbReference>
<dbReference type="Proteomes" id="UP000824175">
    <property type="component" value="Unassembled WGS sequence"/>
</dbReference>
<evidence type="ECO:0000313" key="6">
    <source>
        <dbReference type="EMBL" id="HIU14532.1"/>
    </source>
</evidence>
<dbReference type="Pfam" id="PF02576">
    <property type="entry name" value="RimP_N"/>
    <property type="match status" value="1"/>
</dbReference>
<evidence type="ECO:0000313" key="7">
    <source>
        <dbReference type="Proteomes" id="UP000824175"/>
    </source>
</evidence>
<name>A0A9D1L203_9FIRM</name>
<comment type="function">
    <text evidence="3">Required for maturation of 30S ribosomal subunits.</text>
</comment>
<dbReference type="AlphaFoldDB" id="A0A9D1L203"/>
<dbReference type="PANTHER" id="PTHR33867:SF1">
    <property type="entry name" value="RIBOSOME MATURATION FACTOR RIMP"/>
    <property type="match status" value="1"/>
</dbReference>
<dbReference type="InterPro" id="IPR036847">
    <property type="entry name" value="RimP_C_sf"/>
</dbReference>
<dbReference type="CDD" id="cd01734">
    <property type="entry name" value="YlxS_C"/>
    <property type="match status" value="1"/>
</dbReference>
<dbReference type="GO" id="GO:0005829">
    <property type="term" value="C:cytosol"/>
    <property type="evidence" value="ECO:0007669"/>
    <property type="project" value="TreeGrafter"/>
</dbReference>
<dbReference type="SUPFAM" id="SSF75420">
    <property type="entry name" value="YhbC-like, N-terminal domain"/>
    <property type="match status" value="1"/>
</dbReference>
<evidence type="ECO:0000256" key="3">
    <source>
        <dbReference type="HAMAP-Rule" id="MF_01077"/>
    </source>
</evidence>
<proteinExistence type="inferred from homology"/>
<dbReference type="Pfam" id="PF17384">
    <property type="entry name" value="DUF150_C"/>
    <property type="match status" value="1"/>
</dbReference>
<evidence type="ECO:0000256" key="2">
    <source>
        <dbReference type="ARBA" id="ARBA00022517"/>
    </source>
</evidence>
<organism evidence="6 7">
    <name type="scientific">Candidatus Fimiplasma intestinipullorum</name>
    <dbReference type="NCBI Taxonomy" id="2840825"/>
    <lineage>
        <taxon>Bacteria</taxon>
        <taxon>Bacillati</taxon>
        <taxon>Bacillota</taxon>
        <taxon>Clostridia</taxon>
        <taxon>Eubacteriales</taxon>
        <taxon>Candidatus Fimiplasma</taxon>
    </lineage>
</organism>
<evidence type="ECO:0000256" key="1">
    <source>
        <dbReference type="ARBA" id="ARBA00022490"/>
    </source>
</evidence>
<reference evidence="6" key="1">
    <citation type="submission" date="2020-10" db="EMBL/GenBank/DDBJ databases">
        <authorList>
            <person name="Gilroy R."/>
        </authorList>
    </citation>
    <scope>NUCLEOTIDE SEQUENCE</scope>
    <source>
        <strain evidence="6">CHK195-11698</strain>
    </source>
</reference>
<dbReference type="InterPro" id="IPR028998">
    <property type="entry name" value="RimP_C"/>
</dbReference>
<keyword evidence="2 3" id="KW-0690">Ribosome biogenesis</keyword>
<protein>
    <recommendedName>
        <fullName evidence="3">Ribosome maturation factor RimP</fullName>
    </recommendedName>
</protein>
<comment type="caution">
    <text evidence="6">The sequence shown here is derived from an EMBL/GenBank/DDBJ whole genome shotgun (WGS) entry which is preliminary data.</text>
</comment>
<feature type="domain" description="Ribosome maturation factor RimP C-terminal" evidence="5">
    <location>
        <begin position="86"/>
        <end position="155"/>
    </location>
</feature>
<gene>
    <name evidence="3" type="primary">rimP</name>
    <name evidence="6" type="ORF">IAD15_10785</name>
</gene>
<dbReference type="InterPro" id="IPR035956">
    <property type="entry name" value="RimP_N_sf"/>
</dbReference>
<reference evidence="6" key="2">
    <citation type="journal article" date="2021" name="PeerJ">
        <title>Extensive microbial diversity within the chicken gut microbiome revealed by metagenomics and culture.</title>
        <authorList>
            <person name="Gilroy R."/>
            <person name="Ravi A."/>
            <person name="Getino M."/>
            <person name="Pursley I."/>
            <person name="Horton D.L."/>
            <person name="Alikhan N.F."/>
            <person name="Baker D."/>
            <person name="Gharbi K."/>
            <person name="Hall N."/>
            <person name="Watson M."/>
            <person name="Adriaenssens E.M."/>
            <person name="Foster-Nyarko E."/>
            <person name="Jarju S."/>
            <person name="Secka A."/>
            <person name="Antonio M."/>
            <person name="Oren A."/>
            <person name="Chaudhuri R.R."/>
            <person name="La Ragione R."/>
            <person name="Hildebrand F."/>
            <person name="Pallen M.J."/>
        </authorList>
    </citation>
    <scope>NUCLEOTIDE SEQUENCE</scope>
    <source>
        <strain evidence="6">CHK195-11698</strain>
    </source>
</reference>
<dbReference type="PANTHER" id="PTHR33867">
    <property type="entry name" value="RIBOSOME MATURATION FACTOR RIMP"/>
    <property type="match status" value="1"/>
</dbReference>
<feature type="domain" description="Ribosome maturation factor RimP N-terminal" evidence="4">
    <location>
        <begin position="10"/>
        <end position="83"/>
    </location>
</feature>
<accession>A0A9D1L203</accession>
<comment type="similarity">
    <text evidence="3">Belongs to the RimP family.</text>
</comment>